<dbReference type="PANTHER" id="PTHR33747:SF1">
    <property type="entry name" value="ADENYLATE CYCLASE-ASSOCIATED CAP C-TERMINAL DOMAIN-CONTAINING PROTEIN"/>
    <property type="match status" value="1"/>
</dbReference>
<dbReference type="STRING" id="856793.MICA_2169"/>
<dbReference type="Gene3D" id="3.10.450.50">
    <property type="match status" value="1"/>
</dbReference>
<evidence type="ECO:0000313" key="1">
    <source>
        <dbReference type="EMBL" id="AEP10475.1"/>
    </source>
</evidence>
<dbReference type="RefSeq" id="WP_014103698.1">
    <property type="nucleotide sequence ID" value="NC_016026.1"/>
</dbReference>
<dbReference type="PANTHER" id="PTHR33747">
    <property type="entry name" value="UPF0225 PROTEIN SCO1677"/>
    <property type="match status" value="1"/>
</dbReference>
<dbReference type="eggNOG" id="COG3012">
    <property type="taxonomic scope" value="Bacteria"/>
</dbReference>
<dbReference type="InterPro" id="IPR004027">
    <property type="entry name" value="SEC_C_motif"/>
</dbReference>
<keyword evidence="2" id="KW-1185">Reference proteome</keyword>
<organism evidence="1 2">
    <name type="scientific">Micavibrio aeruginosavorus (strain ARL-13)</name>
    <dbReference type="NCBI Taxonomy" id="856793"/>
    <lineage>
        <taxon>Bacteria</taxon>
        <taxon>Pseudomonadati</taxon>
        <taxon>Bdellovibrionota</taxon>
        <taxon>Bdellovibrionia</taxon>
        <taxon>Bdellovibrionales</taxon>
        <taxon>Pseudobdellovibrionaceae</taxon>
        <taxon>Micavibrio</taxon>
    </lineage>
</organism>
<dbReference type="Proteomes" id="UP000009286">
    <property type="component" value="Chromosome"/>
</dbReference>
<dbReference type="AlphaFoldDB" id="G2KQZ7"/>
<evidence type="ECO:0000313" key="2">
    <source>
        <dbReference type="Proteomes" id="UP000009286"/>
    </source>
</evidence>
<dbReference type="OrthoDB" id="9808814at2"/>
<dbReference type="Pfam" id="PF02810">
    <property type="entry name" value="SEC-C"/>
    <property type="match status" value="1"/>
</dbReference>
<dbReference type="SUPFAM" id="SSF103642">
    <property type="entry name" value="Sec-C motif"/>
    <property type="match status" value="1"/>
</dbReference>
<dbReference type="KEGG" id="mai:MICA_2169"/>
<dbReference type="HOGENOM" id="CLU_023088_0_0_5"/>
<reference evidence="1 2" key="1">
    <citation type="journal article" date="2011" name="BMC Genomics">
        <title>Genomic insights into an obligate epibiotic bacterial predator: Micavibrio aeruginosavorus ARL-13.</title>
        <authorList>
            <person name="Wang Z."/>
            <person name="Kadouri D."/>
            <person name="Wu M."/>
        </authorList>
    </citation>
    <scope>NUCLEOTIDE SEQUENCE [LARGE SCALE GENOMIC DNA]</scope>
    <source>
        <strain evidence="1 2">ARL-13</strain>
    </source>
</reference>
<dbReference type="EMBL" id="CP002382">
    <property type="protein sequence ID" value="AEP10475.1"/>
    <property type="molecule type" value="Genomic_DNA"/>
</dbReference>
<sequence length="740" mass="84722">MGRSRRKKQTETVEPFDFSKITIPEHRSESEIWDSLEKICVSPGYVHALAFLCWRDNFIGYQEGNFKPTDLDKMKSSERLLRSELSLLIGLMVKAPIDFAWPTPQAVQHYIDETEKLMAELHKAMSAVLWANFKETGFDPTKNPFTHGMAMREPFFYASEAAYMFQYRDFSPERYGRDEAWFQEKKGFAPSDVKKIIDAISEIQLEKFQSLREHIKPEEMENFTLLPAFMYSESAIAEASGCSVETTRNVLRAFSPQSLPCNQSFKTVGSFNEVSAYPIIPVGEGNHLLLQNYSLAESAYETPAFWMSKDAAYAETAKKNRGFFTENFSANRLRHILGTDHVHENVYIMKGKNRVGEIDVLALYADRAIILQAKSKKLTEAAKKGDDHAIKTDFQKAIQDAYDQGFKCAELIGDDEYRLTDEQGNSLTLRRNFAEIFVFCVVSEYYPSLARQADQFLKRREHDVIRPPYVMDVFFLDVLCEILDTPLQFFNFLHRRVGSERVKSESELAVLSYHLAYNLWFEEGYDFIDLGEDFSVHLDAAILARREGLPGERTPKGILTKLQGTFFDRLIQQISRLETDNVLELGYFLLEISEDGANQLAQSCETIMTQARLDRRAHDATMGFAKSGITIHSNYLDKKEAGQRLFAHCSAAKYRQKAETWFGVALNPETGDIDFALGLKSPWEQSNDMDHVISQYFPAAPYKNMKQALKHYQSQSKRKVGRNEPCPCGSGKKHKKCCLR</sequence>
<protein>
    <submittedName>
        <fullName evidence="1">SEC-C motif family protein</fullName>
    </submittedName>
</protein>
<proteinExistence type="predicted"/>
<accession>G2KQZ7</accession>
<gene>
    <name evidence="1" type="ordered locus">MICA_2169</name>
</gene>
<name>G2KQZ7_MICAA</name>